<gene>
    <name evidence="1" type="ORF">PSR33_09710</name>
</gene>
<dbReference type="RefSeq" id="WP_273960332.1">
    <property type="nucleotide sequence ID" value="NZ_CP141812.1"/>
</dbReference>
<name>A0AAJ5RK04_LATCU</name>
<geneLocation type="plasmid" evidence="1 2">
    <name>p1_CACC879</name>
</geneLocation>
<proteinExistence type="predicted"/>
<dbReference type="Proteomes" id="UP001215533">
    <property type="component" value="Plasmid p1_CACC879"/>
</dbReference>
<reference evidence="1" key="1">
    <citation type="submission" date="2023-02" db="EMBL/GenBank/DDBJ databases">
        <title>Complete genome sequence of Lactobacillus curvatus CACC879 isolated from Pig feces.</title>
        <authorList>
            <person name="Park S."/>
            <person name="Park M.A."/>
            <person name="Kim D.-H."/>
            <person name="Kim Y."/>
        </authorList>
    </citation>
    <scope>NUCLEOTIDE SEQUENCE</scope>
    <source>
        <strain evidence="1">Curvatus</strain>
        <plasmid evidence="1">p1_CACC879</plasmid>
    </source>
</reference>
<evidence type="ECO:0000313" key="1">
    <source>
        <dbReference type="EMBL" id="WDC92825.1"/>
    </source>
</evidence>
<organism evidence="1 2">
    <name type="scientific">Latilactobacillus curvatus</name>
    <name type="common">Lactobacillus curvatus</name>
    <dbReference type="NCBI Taxonomy" id="28038"/>
    <lineage>
        <taxon>Bacteria</taxon>
        <taxon>Bacillati</taxon>
        <taxon>Bacillota</taxon>
        <taxon>Bacilli</taxon>
        <taxon>Lactobacillales</taxon>
        <taxon>Lactobacillaceae</taxon>
        <taxon>Latilactobacillus</taxon>
    </lineage>
</organism>
<keyword evidence="1" id="KW-0614">Plasmid</keyword>
<protein>
    <submittedName>
        <fullName evidence="1">Uncharacterized protein</fullName>
    </submittedName>
</protein>
<dbReference type="AlphaFoldDB" id="A0AAJ5RK04"/>
<sequence>MYVGKKVTMSNINFLASEHFISFTEQVDENTVGVITDDLGHKVVPAGTVFPSNDAKAKGVTIHEVNVTNGPQPVGLIVEGWLLAQRLPVMPTDEAMKAMTSIKWRDVEKKDEPAETGK</sequence>
<evidence type="ECO:0000313" key="2">
    <source>
        <dbReference type="Proteomes" id="UP001215533"/>
    </source>
</evidence>
<dbReference type="EMBL" id="CP117684">
    <property type="protein sequence ID" value="WDC92825.1"/>
    <property type="molecule type" value="Genomic_DNA"/>
</dbReference>
<accession>A0AAJ5RK04</accession>